<evidence type="ECO:0000256" key="8">
    <source>
        <dbReference type="ARBA" id="ARBA00023242"/>
    </source>
</evidence>
<keyword evidence="5" id="KW-0805">Transcription regulation</keyword>
<feature type="domain" description="WRKY" evidence="11">
    <location>
        <begin position="436"/>
        <end position="501"/>
    </location>
</feature>
<dbReference type="GO" id="GO:0046872">
    <property type="term" value="F:metal ion binding"/>
    <property type="evidence" value="ECO:0007669"/>
    <property type="project" value="UniProtKB-KW"/>
</dbReference>
<evidence type="ECO:0000256" key="4">
    <source>
        <dbReference type="ARBA" id="ARBA00022833"/>
    </source>
</evidence>
<sequence>MAAIDGGGGRPPFMTNANLTEEEHQLFQNDNRKPISIAERRAAKSGFNASNINAARFKTTTTSWMPQVGLGLGSSCFTIPPGISPSALLDSPVMLPNAQAQQSPTTGTFEFPSPCHDDSLKLKLKHATKPEAQGQGVAHLENKVLIITSPANHIYDHIEQPFEGLEYLQEMSKRDSYFEVDALAKSEDLVQCSTSLQPSITNNNNNSNSNQILSHNEHISGRERLISTNSNHQRSKEVAKYSDDGFYWRKYGQKHVKGSEFPRSYYKCTATNCPVKKKVERSHDGQITEIVYKGSHNHPVPDQAFKGFSENAEISEGRPSCFQTNGKAFALSSGWRADHCLDGTISTSFLSDFSDHPISRPINTYERVEAQFSSPVGRQDCDGRNEASPQSISLNDEDDENGESCEPKKRKRDSFPIETIASRSTREPRVVVQIESKIDILDDGYRWRKYGQKVVKGNPNPRSYYKCTTPGCPVRKHVERAANDIKSVVTTYEGKHNHEVPTSKNSSLVISDVGSLPPAVTNSTLSTRTTMAQQLDVPTPRTGKQVQDLPLYLDRKPMFSFNDMMRSNLPGNFANDVKFGASSVYPLSFPPFQSLPPYGSRSMSNSHIKNYPSCNLYPMLPDYMPLSSQINHVPGSGSANVSPTLGGNFHFNTYSVIQTGSSHGREMEIRQHHPKTVKPKEEQRDDGHELYDNCLSIPIHGNGTI</sequence>
<evidence type="ECO:0000256" key="2">
    <source>
        <dbReference type="ARBA" id="ARBA00022723"/>
    </source>
</evidence>
<evidence type="ECO:0000256" key="7">
    <source>
        <dbReference type="ARBA" id="ARBA00023163"/>
    </source>
</evidence>
<dbReference type="Proteomes" id="UP000231279">
    <property type="component" value="Unassembled WGS sequence"/>
</dbReference>
<evidence type="ECO:0000256" key="5">
    <source>
        <dbReference type="ARBA" id="ARBA00023015"/>
    </source>
</evidence>
<dbReference type="AlphaFoldDB" id="A0A2G9H5V3"/>
<evidence type="ECO:0000256" key="3">
    <source>
        <dbReference type="ARBA" id="ARBA00022737"/>
    </source>
</evidence>
<feature type="domain" description="WRKY" evidence="11">
    <location>
        <begin position="237"/>
        <end position="301"/>
    </location>
</feature>
<dbReference type="EMBL" id="NKXS01002596">
    <property type="protein sequence ID" value="PIN12897.1"/>
    <property type="molecule type" value="Genomic_DNA"/>
</dbReference>
<keyword evidence="6" id="KW-0238">DNA-binding</keyword>
<dbReference type="PANTHER" id="PTHR31221:SF376">
    <property type="entry name" value="WRKY TRANSCRIPTION FACTOR 33 ISOFORM X1-RELATED"/>
    <property type="match status" value="1"/>
</dbReference>
<evidence type="ECO:0000256" key="9">
    <source>
        <dbReference type="ARBA" id="ARBA00061157"/>
    </source>
</evidence>
<dbReference type="SUPFAM" id="SSF118290">
    <property type="entry name" value="WRKY DNA-binding domain"/>
    <property type="match status" value="2"/>
</dbReference>
<dbReference type="Gene3D" id="2.20.25.80">
    <property type="entry name" value="WRKY domain"/>
    <property type="match status" value="2"/>
</dbReference>
<feature type="compositionally biased region" description="Basic and acidic residues" evidence="10">
    <location>
        <begin position="678"/>
        <end position="687"/>
    </location>
</feature>
<dbReference type="SMART" id="SM00774">
    <property type="entry name" value="WRKY"/>
    <property type="match status" value="2"/>
</dbReference>
<dbReference type="FunFam" id="2.20.25.80:FF:000006">
    <property type="entry name" value="WRKY transcription factor"/>
    <property type="match status" value="1"/>
</dbReference>
<name>A0A2G9H5V3_9LAMI</name>
<protein>
    <recommendedName>
        <fullName evidence="11">WRKY domain-containing protein</fullName>
    </recommendedName>
</protein>
<feature type="region of interest" description="Disordered" evidence="10">
    <location>
        <begin position="373"/>
        <end position="417"/>
    </location>
</feature>
<dbReference type="PROSITE" id="PS50811">
    <property type="entry name" value="WRKY"/>
    <property type="match status" value="2"/>
</dbReference>
<keyword evidence="2" id="KW-0479">Metal-binding</keyword>
<evidence type="ECO:0000256" key="1">
    <source>
        <dbReference type="ARBA" id="ARBA00004123"/>
    </source>
</evidence>
<proteinExistence type="inferred from homology"/>
<evidence type="ECO:0000313" key="12">
    <source>
        <dbReference type="EMBL" id="PIN12897.1"/>
    </source>
</evidence>
<dbReference type="InterPro" id="IPR044810">
    <property type="entry name" value="WRKY_plant"/>
</dbReference>
<dbReference type="InterPro" id="IPR036576">
    <property type="entry name" value="WRKY_dom_sf"/>
</dbReference>
<dbReference type="STRING" id="429701.A0A2G9H5V3"/>
<evidence type="ECO:0000256" key="6">
    <source>
        <dbReference type="ARBA" id="ARBA00023125"/>
    </source>
</evidence>
<feature type="compositionally biased region" description="Polar residues" evidence="10">
    <location>
        <begin position="520"/>
        <end position="533"/>
    </location>
</feature>
<comment type="subcellular location">
    <subcellularLocation>
        <location evidence="1">Nucleus</location>
    </subcellularLocation>
</comment>
<feature type="region of interest" description="Disordered" evidence="10">
    <location>
        <begin position="666"/>
        <end position="687"/>
    </location>
</feature>
<feature type="region of interest" description="Disordered" evidence="10">
    <location>
        <begin position="520"/>
        <end position="544"/>
    </location>
</feature>
<keyword evidence="8" id="KW-0539">Nucleus</keyword>
<comment type="caution">
    <text evidence="12">The sequence shown here is derived from an EMBL/GenBank/DDBJ whole genome shotgun (WGS) entry which is preliminary data.</text>
</comment>
<dbReference type="GO" id="GO:0003700">
    <property type="term" value="F:DNA-binding transcription factor activity"/>
    <property type="evidence" value="ECO:0007669"/>
    <property type="project" value="InterPro"/>
</dbReference>
<keyword evidence="13" id="KW-1185">Reference proteome</keyword>
<comment type="similarity">
    <text evidence="9">Belongs to the WRKY group I family.</text>
</comment>
<gene>
    <name evidence="12" type="ORF">CDL12_14490</name>
</gene>
<reference evidence="13" key="1">
    <citation type="journal article" date="2018" name="Gigascience">
        <title>Genome assembly of the Pink Ipe (Handroanthus impetiginosus, Bignoniaceae), a highly valued, ecologically keystone Neotropical timber forest tree.</title>
        <authorList>
            <person name="Silva-Junior O.B."/>
            <person name="Grattapaglia D."/>
            <person name="Novaes E."/>
            <person name="Collevatti R.G."/>
        </authorList>
    </citation>
    <scope>NUCLEOTIDE SEQUENCE [LARGE SCALE GENOMIC DNA]</scope>
    <source>
        <strain evidence="13">cv. UFG-1</strain>
    </source>
</reference>
<accession>A0A2G9H5V3</accession>
<dbReference type="GO" id="GO:0043565">
    <property type="term" value="F:sequence-specific DNA binding"/>
    <property type="evidence" value="ECO:0007669"/>
    <property type="project" value="InterPro"/>
</dbReference>
<dbReference type="PANTHER" id="PTHR31221">
    <property type="entry name" value="WRKY TRANSCRIPTION FACTOR PROTEIN 1-RELATED"/>
    <property type="match status" value="1"/>
</dbReference>
<dbReference type="GO" id="GO:0005634">
    <property type="term" value="C:nucleus"/>
    <property type="evidence" value="ECO:0007669"/>
    <property type="project" value="UniProtKB-SubCell"/>
</dbReference>
<dbReference type="OrthoDB" id="2021103at2759"/>
<evidence type="ECO:0000313" key="13">
    <source>
        <dbReference type="Proteomes" id="UP000231279"/>
    </source>
</evidence>
<evidence type="ECO:0000259" key="11">
    <source>
        <dbReference type="PROSITE" id="PS50811"/>
    </source>
</evidence>
<dbReference type="InterPro" id="IPR003657">
    <property type="entry name" value="WRKY_dom"/>
</dbReference>
<evidence type="ECO:0000256" key="10">
    <source>
        <dbReference type="SAM" id="MobiDB-lite"/>
    </source>
</evidence>
<dbReference type="FunFam" id="2.20.25.80:FF:000003">
    <property type="entry name" value="WRKY transcription factor 57"/>
    <property type="match status" value="1"/>
</dbReference>
<dbReference type="Pfam" id="PF03106">
    <property type="entry name" value="WRKY"/>
    <property type="match status" value="2"/>
</dbReference>
<keyword evidence="3" id="KW-0677">Repeat</keyword>
<keyword evidence="4" id="KW-0862">Zinc</keyword>
<organism evidence="12 13">
    <name type="scientific">Handroanthus impetiginosus</name>
    <dbReference type="NCBI Taxonomy" id="429701"/>
    <lineage>
        <taxon>Eukaryota</taxon>
        <taxon>Viridiplantae</taxon>
        <taxon>Streptophyta</taxon>
        <taxon>Embryophyta</taxon>
        <taxon>Tracheophyta</taxon>
        <taxon>Spermatophyta</taxon>
        <taxon>Magnoliopsida</taxon>
        <taxon>eudicotyledons</taxon>
        <taxon>Gunneridae</taxon>
        <taxon>Pentapetalae</taxon>
        <taxon>asterids</taxon>
        <taxon>lamiids</taxon>
        <taxon>Lamiales</taxon>
        <taxon>Bignoniaceae</taxon>
        <taxon>Crescentiina</taxon>
        <taxon>Tabebuia alliance</taxon>
        <taxon>Handroanthus</taxon>
    </lineage>
</organism>
<keyword evidence="7" id="KW-0804">Transcription</keyword>